<dbReference type="InterPro" id="IPR017871">
    <property type="entry name" value="ABC_transporter-like_CS"/>
</dbReference>
<evidence type="ECO:0000313" key="8">
    <source>
        <dbReference type="Proteomes" id="UP001589906"/>
    </source>
</evidence>
<evidence type="ECO:0000256" key="1">
    <source>
        <dbReference type="ARBA" id="ARBA00022448"/>
    </source>
</evidence>
<evidence type="ECO:0000256" key="2">
    <source>
        <dbReference type="ARBA" id="ARBA00022741"/>
    </source>
</evidence>
<evidence type="ECO:0000313" key="7">
    <source>
        <dbReference type="EMBL" id="MFC0634831.1"/>
    </source>
</evidence>
<evidence type="ECO:0000256" key="5">
    <source>
        <dbReference type="ARBA" id="ARBA00037066"/>
    </source>
</evidence>
<dbReference type="PANTHER" id="PTHR42794">
    <property type="entry name" value="HEMIN IMPORT ATP-BINDING PROTEIN HMUV"/>
    <property type="match status" value="1"/>
</dbReference>
<dbReference type="RefSeq" id="WP_376836910.1">
    <property type="nucleotide sequence ID" value="NZ_JBHLSW010000015.1"/>
</dbReference>
<keyword evidence="1" id="KW-0813">Transport</keyword>
<dbReference type="InterPro" id="IPR027417">
    <property type="entry name" value="P-loop_NTPase"/>
</dbReference>
<dbReference type="EMBL" id="JBHLSW010000015">
    <property type="protein sequence ID" value="MFC0634831.1"/>
    <property type="molecule type" value="Genomic_DNA"/>
</dbReference>
<dbReference type="PANTHER" id="PTHR42794:SF1">
    <property type="entry name" value="HEMIN IMPORT ATP-BINDING PROTEIN HMUV"/>
    <property type="match status" value="1"/>
</dbReference>
<dbReference type="SMART" id="SM00382">
    <property type="entry name" value="AAA"/>
    <property type="match status" value="1"/>
</dbReference>
<proteinExistence type="predicted"/>
<organism evidence="7 8">
    <name type="scientific">Brevundimonas balnearis</name>
    <dbReference type="NCBI Taxonomy" id="1572858"/>
    <lineage>
        <taxon>Bacteria</taxon>
        <taxon>Pseudomonadati</taxon>
        <taxon>Pseudomonadota</taxon>
        <taxon>Alphaproteobacteria</taxon>
        <taxon>Caulobacterales</taxon>
        <taxon>Caulobacteraceae</taxon>
        <taxon>Brevundimonas</taxon>
    </lineage>
</organism>
<dbReference type="SUPFAM" id="SSF52540">
    <property type="entry name" value="P-loop containing nucleoside triphosphate hydrolases"/>
    <property type="match status" value="1"/>
</dbReference>
<keyword evidence="8" id="KW-1185">Reference proteome</keyword>
<gene>
    <name evidence="7" type="ORF">ACFFGE_13200</name>
</gene>
<keyword evidence="2" id="KW-0547">Nucleotide-binding</keyword>
<dbReference type="PROSITE" id="PS50893">
    <property type="entry name" value="ABC_TRANSPORTER_2"/>
    <property type="match status" value="1"/>
</dbReference>
<dbReference type="InterPro" id="IPR003593">
    <property type="entry name" value="AAA+_ATPase"/>
</dbReference>
<dbReference type="GO" id="GO:0005524">
    <property type="term" value="F:ATP binding"/>
    <property type="evidence" value="ECO:0007669"/>
    <property type="project" value="UniProtKB-KW"/>
</dbReference>
<feature type="domain" description="ABC transporter" evidence="6">
    <location>
        <begin position="1"/>
        <end position="224"/>
    </location>
</feature>
<dbReference type="PROSITE" id="PS00211">
    <property type="entry name" value="ABC_TRANSPORTER_1"/>
    <property type="match status" value="1"/>
</dbReference>
<protein>
    <submittedName>
        <fullName evidence="7">ABC transporter ATP-binding protein</fullName>
    </submittedName>
</protein>
<name>A0ABV6R5D1_9CAUL</name>
<evidence type="ECO:0000256" key="4">
    <source>
        <dbReference type="ARBA" id="ARBA00022967"/>
    </source>
</evidence>
<accession>A0ABV6R5D1</accession>
<keyword evidence="4" id="KW-1278">Translocase</keyword>
<reference evidence="7 8" key="1">
    <citation type="submission" date="2024-09" db="EMBL/GenBank/DDBJ databases">
        <authorList>
            <person name="Sun Q."/>
            <person name="Mori K."/>
        </authorList>
    </citation>
    <scope>NUCLEOTIDE SEQUENCE [LARGE SCALE GENOMIC DNA]</scope>
    <source>
        <strain evidence="7 8">NCAIM B.02621</strain>
    </source>
</reference>
<sequence>MSAIVAERLVAGRGGFRLPSLDLTLMPGARLALIGPNGAGKSTLLNTFAGLLKPVSGRLSVAAPVALLPPPGEVEAPFTARRMTALGRAARRGFASDLDRADLAAADAALDRLGVAHLAERPFDRLSSGQRQLVLIARTLVQDGALVLADEPTATLDPAHAARVAGALDDLAAEGRAVVVATHDLSLAARQDRVLALTPAPVEGAPSGILTPATLQALYGAPLSPCPTCGRPH</sequence>
<dbReference type="Pfam" id="PF00005">
    <property type="entry name" value="ABC_tran"/>
    <property type="match status" value="1"/>
</dbReference>
<dbReference type="InterPro" id="IPR003439">
    <property type="entry name" value="ABC_transporter-like_ATP-bd"/>
</dbReference>
<comment type="function">
    <text evidence="5">Part of the ABC transporter complex HmuTUV involved in hemin import. Responsible for energy coupling to the transport system.</text>
</comment>
<evidence type="ECO:0000259" key="6">
    <source>
        <dbReference type="PROSITE" id="PS50893"/>
    </source>
</evidence>
<keyword evidence="3 7" id="KW-0067">ATP-binding</keyword>
<dbReference type="Proteomes" id="UP001589906">
    <property type="component" value="Unassembled WGS sequence"/>
</dbReference>
<comment type="caution">
    <text evidence="7">The sequence shown here is derived from an EMBL/GenBank/DDBJ whole genome shotgun (WGS) entry which is preliminary data.</text>
</comment>
<evidence type="ECO:0000256" key="3">
    <source>
        <dbReference type="ARBA" id="ARBA00022840"/>
    </source>
</evidence>
<dbReference type="Gene3D" id="3.40.50.300">
    <property type="entry name" value="P-loop containing nucleotide triphosphate hydrolases"/>
    <property type="match status" value="1"/>
</dbReference>